<reference evidence="3 4" key="1">
    <citation type="submission" date="2023-02" db="EMBL/GenBank/DDBJ databases">
        <title>Genome sequence of Sphingomonas naphthae.</title>
        <authorList>
            <person name="Kim S."/>
            <person name="Heo J."/>
            <person name="Kwon S.-W."/>
        </authorList>
    </citation>
    <scope>NUCLEOTIDE SEQUENCE [LARGE SCALE GENOMIC DNA]</scope>
    <source>
        <strain evidence="3 4">KACC 18716</strain>
    </source>
</reference>
<accession>A0ABY7TM28</accession>
<proteinExistence type="predicted"/>
<gene>
    <name evidence="3" type="ORF">PQ455_14800</name>
</gene>
<evidence type="ECO:0000313" key="4">
    <source>
        <dbReference type="Proteomes" id="UP001220395"/>
    </source>
</evidence>
<dbReference type="PRINTS" id="PR01713">
    <property type="entry name" value="NUCEPIMERASE"/>
</dbReference>
<dbReference type="SUPFAM" id="SSF51735">
    <property type="entry name" value="NAD(P)-binding Rossmann-fold domains"/>
    <property type="match status" value="1"/>
</dbReference>
<sequence>MAIVVTGAAGFIGAHVCRHLLARGERVVGVDSLDAYYPVRLKHDRLAWIRELPEAADAFAFHQLDFADEAALEAALAGEVIDRIVHLGAQAGVRYSLENPRAYVRSNLVGHVNLLEVGRALKVRHLVYASSSSVYGANASLPFRVEDRVDNPVSLYAATKRSDELMSETYAHLYRLPQTGLRFFTVYGPWGRPDMAPWLFTAAILKGEPIRVFNEGKMRRDFTYIDDIVAGIVAALDHPPADDGAEKAGGSRAPHRLYNIGNNRAEELGDFIAMIERACGREAIKDYRPMQPGDVPATYADISAIQRDTGYAPTTPIAVGIPRFVDWYRTYTA</sequence>
<dbReference type="Gene3D" id="3.40.50.720">
    <property type="entry name" value="NAD(P)-binding Rossmann-like Domain"/>
    <property type="match status" value="1"/>
</dbReference>
<keyword evidence="4" id="KW-1185">Reference proteome</keyword>
<evidence type="ECO:0000313" key="3">
    <source>
        <dbReference type="EMBL" id="WCT72894.1"/>
    </source>
</evidence>
<dbReference type="EMBL" id="CP117411">
    <property type="protein sequence ID" value="WCT72894.1"/>
    <property type="molecule type" value="Genomic_DNA"/>
</dbReference>
<evidence type="ECO:0000256" key="1">
    <source>
        <dbReference type="ARBA" id="ARBA00023027"/>
    </source>
</evidence>
<dbReference type="InterPro" id="IPR036291">
    <property type="entry name" value="NAD(P)-bd_dom_sf"/>
</dbReference>
<evidence type="ECO:0000259" key="2">
    <source>
        <dbReference type="Pfam" id="PF01370"/>
    </source>
</evidence>
<dbReference type="Pfam" id="PF01370">
    <property type="entry name" value="Epimerase"/>
    <property type="match status" value="1"/>
</dbReference>
<dbReference type="RefSeq" id="WP_273686869.1">
    <property type="nucleotide sequence ID" value="NZ_CP117411.1"/>
</dbReference>
<feature type="domain" description="NAD-dependent epimerase/dehydratase" evidence="2">
    <location>
        <begin position="3"/>
        <end position="243"/>
    </location>
</feature>
<keyword evidence="1" id="KW-0520">NAD</keyword>
<name>A0ABY7TM28_9SPHN</name>
<dbReference type="InterPro" id="IPR001509">
    <property type="entry name" value="Epimerase_deHydtase"/>
</dbReference>
<organism evidence="3 4">
    <name type="scientific">Sphingomonas naphthae</name>
    <dbReference type="NCBI Taxonomy" id="1813468"/>
    <lineage>
        <taxon>Bacteria</taxon>
        <taxon>Pseudomonadati</taxon>
        <taxon>Pseudomonadota</taxon>
        <taxon>Alphaproteobacteria</taxon>
        <taxon>Sphingomonadales</taxon>
        <taxon>Sphingomonadaceae</taxon>
        <taxon>Sphingomonas</taxon>
    </lineage>
</organism>
<dbReference type="Proteomes" id="UP001220395">
    <property type="component" value="Chromosome"/>
</dbReference>
<dbReference type="PANTHER" id="PTHR43574">
    <property type="entry name" value="EPIMERASE-RELATED"/>
    <property type="match status" value="1"/>
</dbReference>
<protein>
    <submittedName>
        <fullName evidence="3">NAD-dependent epimerase/dehydratase family protein</fullName>
    </submittedName>
</protein>